<keyword evidence="6 11" id="KW-0812">Transmembrane</keyword>
<feature type="region of interest" description="Disordered" evidence="10">
    <location>
        <begin position="676"/>
        <end position="720"/>
    </location>
</feature>
<comment type="catalytic activity">
    <reaction evidence="1">
        <text>ATP + protein L-histidine = ADP + protein N-phospho-L-histidine.</text>
        <dbReference type="EC" id="2.7.13.3"/>
    </reaction>
</comment>
<evidence type="ECO:0000313" key="13">
    <source>
        <dbReference type="EMBL" id="GIE04362.1"/>
    </source>
</evidence>
<evidence type="ECO:0000259" key="12">
    <source>
        <dbReference type="PROSITE" id="PS50885"/>
    </source>
</evidence>
<dbReference type="Gene3D" id="3.30.565.10">
    <property type="entry name" value="Histidine kinase-like ATPase, C-terminal domain"/>
    <property type="match status" value="1"/>
</dbReference>
<feature type="compositionally biased region" description="Basic residues" evidence="10">
    <location>
        <begin position="685"/>
        <end position="694"/>
    </location>
</feature>
<gene>
    <name evidence="13" type="ORF">Adu01nite_57120</name>
</gene>
<protein>
    <recommendedName>
        <fullName evidence="3">histidine kinase</fullName>
        <ecNumber evidence="3">2.7.13.3</ecNumber>
    </recommendedName>
</protein>
<evidence type="ECO:0000313" key="14">
    <source>
        <dbReference type="Proteomes" id="UP000637628"/>
    </source>
</evidence>
<dbReference type="EC" id="2.7.13.3" evidence="3"/>
<reference evidence="13 14" key="1">
    <citation type="submission" date="2021-01" db="EMBL/GenBank/DDBJ databases">
        <title>Whole genome shotgun sequence of Actinoplanes durhamensis NBRC 14914.</title>
        <authorList>
            <person name="Komaki H."/>
            <person name="Tamura T."/>
        </authorList>
    </citation>
    <scope>NUCLEOTIDE SEQUENCE [LARGE SCALE GENOMIC DNA]</scope>
    <source>
        <strain evidence="13 14">NBRC 14914</strain>
    </source>
</reference>
<keyword evidence="7" id="KW-0418">Kinase</keyword>
<evidence type="ECO:0000256" key="8">
    <source>
        <dbReference type="ARBA" id="ARBA00022989"/>
    </source>
</evidence>
<evidence type="ECO:0000256" key="11">
    <source>
        <dbReference type="SAM" id="Phobius"/>
    </source>
</evidence>
<evidence type="ECO:0000256" key="3">
    <source>
        <dbReference type="ARBA" id="ARBA00012438"/>
    </source>
</evidence>
<dbReference type="Pfam" id="PF08376">
    <property type="entry name" value="NIT"/>
    <property type="match status" value="1"/>
</dbReference>
<dbReference type="PANTHER" id="PTHR45436:SF5">
    <property type="entry name" value="SENSOR HISTIDINE KINASE TRCS"/>
    <property type="match status" value="1"/>
</dbReference>
<dbReference type="InterPro" id="IPR036890">
    <property type="entry name" value="HATPase_C_sf"/>
</dbReference>
<feature type="domain" description="HAMP" evidence="12">
    <location>
        <begin position="337"/>
        <end position="406"/>
    </location>
</feature>
<dbReference type="InterPro" id="IPR003660">
    <property type="entry name" value="HAMP_dom"/>
</dbReference>
<evidence type="ECO:0000256" key="10">
    <source>
        <dbReference type="SAM" id="MobiDB-lite"/>
    </source>
</evidence>
<evidence type="ECO:0000256" key="6">
    <source>
        <dbReference type="ARBA" id="ARBA00022692"/>
    </source>
</evidence>
<dbReference type="Pfam" id="PF02518">
    <property type="entry name" value="HATPase_c"/>
    <property type="match status" value="1"/>
</dbReference>
<dbReference type="SUPFAM" id="SSF55874">
    <property type="entry name" value="ATPase domain of HSP90 chaperone/DNA topoisomerase II/histidine kinase"/>
    <property type="match status" value="1"/>
</dbReference>
<feature type="transmembrane region" description="Helical" evidence="11">
    <location>
        <begin position="310"/>
        <end position="333"/>
    </location>
</feature>
<keyword evidence="9" id="KW-0902">Two-component regulatory system</keyword>
<evidence type="ECO:0000256" key="4">
    <source>
        <dbReference type="ARBA" id="ARBA00022553"/>
    </source>
</evidence>
<evidence type="ECO:0000256" key="1">
    <source>
        <dbReference type="ARBA" id="ARBA00000085"/>
    </source>
</evidence>
<keyword evidence="8 11" id="KW-1133">Transmembrane helix</keyword>
<sequence length="743" mass="78541">MPVHDEAAASPLRRRPGGTIRSRIARTLALPVAAVLVLLGVIAVGEVDNYRTAAQTDRAVTLDLAVLELVQGLQSERGLADGLLDGNTDFRAQLAPARQAVDRQRAAVEALTGDGGEVEDRVAAVLGQLDGLGGVRAATDTGAGARVATAAFYTALIARLLNVDFGLSAVDDTELRRNYATLSMLSVAKESASQERMLLNSVFSAGSFKAGEFVQFVSTRSSRDTALVAFNQYGNPAALDTKNRVLTTADGRTTGALELAALGAADGRTLDVDPKVWWAASGTVLNDLLNVGRDIGTTAQQNAEELKSRAGLRLGVLGAAVLLCLVGSVYLALVASRALARPLTALAGEAHRLAAEQLPLAVHRAAAGNADTPLPPVPVTRDASDEVRLVADAFERMQNTAYALAAEQARLRRATAESLANLGRRNQNLLRRQLGFITKLEREEANPTGLANLFELDHLATRMRRNAESLLVLVGAASPRQWADPLPITDVIRAAISEVEEYRRVTLRRVDDILVAGSMVTGIAHMLAELIENGLAFSPPDVDVEIFGRVIGDGYLIAVSDQGIGMTPAEMDLANQRLRGEGDFITAPARFLGHFVVGRLAAETGIGVQLTPSPVTGVTARLSLPAAVLVEPKAVTAAPAAPARRIAPAPREDRPLRSNTIEYVVVADSPVRHVEAEASRTPNGLRRRAPRARRNPAPAVAEPVAEPSPPVDDTPAATRARLTAFREGALRAAMTGPTTGENA</sequence>
<dbReference type="PANTHER" id="PTHR45436">
    <property type="entry name" value="SENSOR HISTIDINE KINASE YKOH"/>
    <property type="match status" value="1"/>
</dbReference>
<feature type="transmembrane region" description="Helical" evidence="11">
    <location>
        <begin position="24"/>
        <end position="45"/>
    </location>
</feature>
<keyword evidence="5" id="KW-0808">Transferase</keyword>
<comment type="caution">
    <text evidence="13">The sequence shown here is derived from an EMBL/GenBank/DDBJ whole genome shotgun (WGS) entry which is preliminary data.</text>
</comment>
<dbReference type="InterPro" id="IPR050428">
    <property type="entry name" value="TCS_sensor_his_kinase"/>
</dbReference>
<dbReference type="InterPro" id="IPR003594">
    <property type="entry name" value="HATPase_dom"/>
</dbReference>
<comment type="subcellular location">
    <subcellularLocation>
        <location evidence="2">Membrane</location>
    </subcellularLocation>
</comment>
<dbReference type="InterPro" id="IPR013587">
    <property type="entry name" value="Nitrate/nitrite_sensing"/>
</dbReference>
<accession>A0ABQ3Z3F0</accession>
<organism evidence="13 14">
    <name type="scientific">Paractinoplanes durhamensis</name>
    <dbReference type="NCBI Taxonomy" id="113563"/>
    <lineage>
        <taxon>Bacteria</taxon>
        <taxon>Bacillati</taxon>
        <taxon>Actinomycetota</taxon>
        <taxon>Actinomycetes</taxon>
        <taxon>Micromonosporales</taxon>
        <taxon>Micromonosporaceae</taxon>
        <taxon>Paractinoplanes</taxon>
    </lineage>
</organism>
<evidence type="ECO:0000256" key="7">
    <source>
        <dbReference type="ARBA" id="ARBA00022777"/>
    </source>
</evidence>
<dbReference type="EMBL" id="BOML01000043">
    <property type="protein sequence ID" value="GIE04362.1"/>
    <property type="molecule type" value="Genomic_DNA"/>
</dbReference>
<dbReference type="Proteomes" id="UP000637628">
    <property type="component" value="Unassembled WGS sequence"/>
</dbReference>
<evidence type="ECO:0000256" key="5">
    <source>
        <dbReference type="ARBA" id="ARBA00022679"/>
    </source>
</evidence>
<dbReference type="Gene3D" id="6.10.340.10">
    <property type="match status" value="1"/>
</dbReference>
<dbReference type="RefSeq" id="WP_203731014.1">
    <property type="nucleotide sequence ID" value="NZ_BAAATX010000016.1"/>
</dbReference>
<dbReference type="PROSITE" id="PS50885">
    <property type="entry name" value="HAMP"/>
    <property type="match status" value="1"/>
</dbReference>
<proteinExistence type="predicted"/>
<keyword evidence="14" id="KW-1185">Reference proteome</keyword>
<evidence type="ECO:0000256" key="9">
    <source>
        <dbReference type="ARBA" id="ARBA00023012"/>
    </source>
</evidence>
<evidence type="ECO:0000256" key="2">
    <source>
        <dbReference type="ARBA" id="ARBA00004370"/>
    </source>
</evidence>
<keyword evidence="4" id="KW-0597">Phosphoprotein</keyword>
<feature type="compositionally biased region" description="Low complexity" evidence="10">
    <location>
        <begin position="695"/>
        <end position="705"/>
    </location>
</feature>
<keyword evidence="11" id="KW-0472">Membrane</keyword>
<name>A0ABQ3Z3F0_9ACTN</name>